<gene>
    <name evidence="3" type="ORF">EDS130_LOCUS17599</name>
</gene>
<keyword evidence="2" id="KW-0472">Membrane</keyword>
<dbReference type="PANTHER" id="PTHR44103">
    <property type="entry name" value="PROPROTEIN CONVERTASE P"/>
    <property type="match status" value="1"/>
</dbReference>
<reference evidence="3" key="1">
    <citation type="submission" date="2021-02" db="EMBL/GenBank/DDBJ databases">
        <authorList>
            <person name="Nowell W R."/>
        </authorList>
    </citation>
    <scope>NUCLEOTIDE SEQUENCE</scope>
</reference>
<dbReference type="PANTHER" id="PTHR44103:SF1">
    <property type="entry name" value="PROPROTEIN CONVERTASE P"/>
    <property type="match status" value="1"/>
</dbReference>
<dbReference type="InterPro" id="IPR013517">
    <property type="entry name" value="FG-GAP"/>
</dbReference>
<dbReference type="EMBL" id="CAJNOJ010000079">
    <property type="protein sequence ID" value="CAF1054444.1"/>
    <property type="molecule type" value="Genomic_DNA"/>
</dbReference>
<dbReference type="InterPro" id="IPR028994">
    <property type="entry name" value="Integrin_alpha_N"/>
</dbReference>
<feature type="transmembrane region" description="Helical" evidence="2">
    <location>
        <begin position="468"/>
        <end position="486"/>
    </location>
</feature>
<dbReference type="OrthoDB" id="10022113at2759"/>
<dbReference type="Proteomes" id="UP000663852">
    <property type="component" value="Unassembled WGS sequence"/>
</dbReference>
<accession>A0A814KUP6</accession>
<keyword evidence="2" id="KW-1133">Transmembrane helix</keyword>
<keyword evidence="1" id="KW-0732">Signal</keyword>
<evidence type="ECO:0000256" key="2">
    <source>
        <dbReference type="SAM" id="Phobius"/>
    </source>
</evidence>
<feature type="transmembrane region" description="Helical" evidence="2">
    <location>
        <begin position="1339"/>
        <end position="1360"/>
    </location>
</feature>
<evidence type="ECO:0000313" key="3">
    <source>
        <dbReference type="EMBL" id="CAF1054444.1"/>
    </source>
</evidence>
<feature type="transmembrane region" description="Helical" evidence="2">
    <location>
        <begin position="1267"/>
        <end position="1284"/>
    </location>
</feature>
<feature type="transmembrane region" description="Helical" evidence="2">
    <location>
        <begin position="391"/>
        <end position="415"/>
    </location>
</feature>
<proteinExistence type="predicted"/>
<comment type="caution">
    <text evidence="3">The sequence shown here is derived from an EMBL/GenBank/DDBJ whole genome shotgun (WGS) entry which is preliminary data.</text>
</comment>
<organism evidence="3 4">
    <name type="scientific">Adineta ricciae</name>
    <name type="common">Rotifer</name>
    <dbReference type="NCBI Taxonomy" id="249248"/>
    <lineage>
        <taxon>Eukaryota</taxon>
        <taxon>Metazoa</taxon>
        <taxon>Spiralia</taxon>
        <taxon>Gnathifera</taxon>
        <taxon>Rotifera</taxon>
        <taxon>Eurotatoria</taxon>
        <taxon>Bdelloidea</taxon>
        <taxon>Adinetida</taxon>
        <taxon>Adinetidae</taxon>
        <taxon>Adineta</taxon>
    </lineage>
</organism>
<feature type="transmembrane region" description="Helical" evidence="2">
    <location>
        <begin position="52"/>
        <end position="70"/>
    </location>
</feature>
<feature type="transmembrane region" description="Helical" evidence="2">
    <location>
        <begin position="927"/>
        <end position="947"/>
    </location>
</feature>
<protein>
    <submittedName>
        <fullName evidence="3">Uncharacterized protein</fullName>
    </submittedName>
</protein>
<evidence type="ECO:0000256" key="1">
    <source>
        <dbReference type="ARBA" id="ARBA00022729"/>
    </source>
</evidence>
<keyword evidence="2" id="KW-0812">Transmembrane</keyword>
<dbReference type="Gene3D" id="2.130.10.130">
    <property type="entry name" value="Integrin alpha, N-terminal"/>
    <property type="match status" value="2"/>
</dbReference>
<feature type="transmembrane region" description="Helical" evidence="2">
    <location>
        <begin position="829"/>
        <end position="850"/>
    </location>
</feature>
<evidence type="ECO:0000313" key="4">
    <source>
        <dbReference type="Proteomes" id="UP000663852"/>
    </source>
</evidence>
<dbReference type="Pfam" id="PF13517">
    <property type="entry name" value="FG-GAP_3"/>
    <property type="match status" value="2"/>
</dbReference>
<dbReference type="SUPFAM" id="SSF69318">
    <property type="entry name" value="Integrin alpha N-terminal domain"/>
    <property type="match status" value="1"/>
</dbReference>
<sequence>MNLKLVFNWFFQKLSDYNLFIREDDDYDDDDENENAIRDPVVILRLQKYKTWLYVLVLSVSLVTLFYVTIMKMHAETIIISNITPDIYNQLYLKHGEKLSCACTNITVPYHQFVSNTISIHPVCDSIFVSKEWIERLYFLNASRYGVWDFRTTAKSQFELLSSFCLLSRQIVSQIQINIHNTELITAYLHHELTVQEEIHGTIEFLKTSEINRFMSFLNYLRTIIKEQRMVSALNTNYITFIQLDSTAHSSIFAYQIYHPTGNNQNTSCDLNSTVIAATLSPLSIDDSDILRRVQMIPLPNSTTVNGFFAGFRVFDAFLASTLDCLYSEECIQLLRSYFPRLHQMNVSWKDSILSSKHDNIDYTEYFYRCFPSICTYVRVGQASLSSTTTLLISLYGGLVLIFRLASSFFIDIVFKFKQQSLRRGRNEEHRRTKLSTFLRKLKQQNLFKNVNNRSESSIKEQRLISRAYLTLLIGVICALILFMSFNREMVTITERSPSLQTYIDLEQSHSTILRCPCSESAILYQKFLTLSPRLHQVCTSIFVEDDWIELLMSLMDYRSLKDWRNRASSEFRILSDFCQLANRTISDAVNRYLSQFFITSSILSKTDFEQQINASLKQFYQSTFYHFNSMEKIVHLLMQIDQPFVKSNWATVQTVDNGLVIESTTNDRRAAQIQFVLNEISTINSNKISCVCAVNSKCQAPAMTNIDYENFGTGLNFNITGWVEGCFSIDSIRFSSLQCFYVESNCFQSLLAVLGRKDIAHSKFGRLSRSFRPLVHYSITNYPPNTTVSIILDSLLLEQWNALLSYERFYEICAPSFCTYSIHMRKSFVEVITVLLSVIGGIVVSLRLLTPHLVKSVAKLATLPCKKKRTKPERSRRNRIEQLRMIVRNMFRLLFTALVNLNIFLVRDFGSQIDRATAVRYGRMATRAYLALVISTIAILAFQTILEARTVTKIFENPSLSFYKKLKRIYGNELKCPCSVIASTYDHFVAIEPKFHLIFSREFISDEWIAGITSELASNLSIYSRKDYRRFLSAHLHYLQGLCHLSQQSIENSINQFLSSLLVTNELLSAEVFSTRLDILIEQTKLYAPILLKRLLFLVRNVNHANAFISTYGTNFQYTFLENTDELRYAPIVPLTYDNSCSCGLHSNCTTQAKFIEANSGAEISIKGLKMGCTPSESLLLSSLECFYSQSCLDRIRQFTKYKYPIAPLPALSSRFPINTTVNELLSDLFIEEWSIDKNYSSYYHACRPLLCSHTSIQKFSVSRTVLVFLGLQGGLSIVLNWICPKLIRIGMAIYQYRKRRTNSVSPSNTNVTNNHLEATPTNIIAETTSTQKFFKTIIAQILLITLIFVLITATVYFMGREGSPMDVLNSTNSETTTSTSMPISSFVRAHKKITATVGYINADNQIDIIFFCEDTAQLNILLSNGDGTFQKAIEFAVNDYKWMIDISVGDFNNDKSSDVVLRIQSESVGRLIILFGNNNGTFQEQTVLPWTTDSTAVATHVSDFNRDNVSDIAINSPYRHIVQVFFGSVGGSISSPMILSTGDASEPRLLAIGDLNNDGYFDIAVYNLNYLHITVFFGQTNGSFLPSKAFFTGMYLAHVFNLVIGDFNNDSLSDLALISSNEEHTVVEIYRYENDTFQSKQKINIESIKRAASAIVTDLNGDNRSDIVIGTSSPYAIYGLLGYGNDEFYLHTIYSSIHTGYYIHLIGNYFNNDTCADVISVNDVSHSIDFFLSKRCGCLSD</sequence>
<name>A0A814KUP6_ADIRI</name>